<dbReference type="Proteomes" id="UP000031552">
    <property type="component" value="Unassembled WGS sequence"/>
</dbReference>
<gene>
    <name evidence="2" type="ORF">CSEC_0260</name>
</gene>
<reference evidence="2" key="1">
    <citation type="submission" date="2013-12" db="EMBL/GenBank/DDBJ databases">
        <authorList>
            <person name="Linke B."/>
        </authorList>
    </citation>
    <scope>NUCLEOTIDE SEQUENCE [LARGE SCALE GENOMIC DNA]</scope>
    <source>
        <strain evidence="2">CRIB-18</strain>
    </source>
</reference>
<organism evidence="2 3">
    <name type="scientific">Candidatus Criblamydia sequanensis CRIB-18</name>
    <dbReference type="NCBI Taxonomy" id="1437425"/>
    <lineage>
        <taxon>Bacteria</taxon>
        <taxon>Pseudomonadati</taxon>
        <taxon>Chlamydiota</taxon>
        <taxon>Chlamydiia</taxon>
        <taxon>Parachlamydiales</taxon>
        <taxon>Candidatus Criblamydiaceae</taxon>
        <taxon>Candidatus Criblamydia</taxon>
    </lineage>
</organism>
<accession>A0A090DVY1</accession>
<reference evidence="2" key="2">
    <citation type="submission" date="2014-09" db="EMBL/GenBank/DDBJ databases">
        <title>Criblamydia sequanensis harbors a mega-plasmid encoding arsenite resistance.</title>
        <authorList>
            <person name="Bertelli C."/>
            <person name="Goesmann A."/>
            <person name="Greub G."/>
        </authorList>
    </citation>
    <scope>NUCLEOTIDE SEQUENCE [LARGE SCALE GENOMIC DNA]</scope>
    <source>
        <strain evidence="2">CRIB-18</strain>
    </source>
</reference>
<dbReference type="EMBL" id="CCEJ010000001">
    <property type="protein sequence ID" value="CDR33099.1"/>
    <property type="molecule type" value="Genomic_DNA"/>
</dbReference>
<keyword evidence="3" id="KW-1185">Reference proteome</keyword>
<protein>
    <submittedName>
        <fullName evidence="2">Uncharacterized protein</fullName>
    </submittedName>
</protein>
<evidence type="ECO:0000256" key="1">
    <source>
        <dbReference type="SAM" id="MobiDB-lite"/>
    </source>
</evidence>
<sequence length="242" mass="27057">MSISDNPLKGSEADQKSPLYTKHEISVVKREEFNKYATALNGDLQGRVVTVDGETMPVAQAINNMYEAYIKLACNTKLSKEEKNLMADRLTKASESGNISLLKTQSKLYRVGLYNWLNKEMVKLRLISGTETPDAKAKFGEDEPEDENALIKGAVSDRDEEIHPDAVITHDEELGDKEAFIKGKVHFEEDETPSPGMITHDDEDSSEITLKKQKPKAEVRFNEDIDSKDDDSGTPKATIHIE</sequence>
<proteinExistence type="predicted"/>
<evidence type="ECO:0000313" key="3">
    <source>
        <dbReference type="Proteomes" id="UP000031552"/>
    </source>
</evidence>
<feature type="compositionally biased region" description="Basic and acidic residues" evidence="1">
    <location>
        <begin position="215"/>
        <end position="242"/>
    </location>
</feature>
<name>A0A090DVY1_9BACT</name>
<dbReference type="RefSeq" id="WP_041016590.1">
    <property type="nucleotide sequence ID" value="NZ_CCEJ010000001.1"/>
</dbReference>
<comment type="caution">
    <text evidence="2">The sequence shown here is derived from an EMBL/GenBank/DDBJ whole genome shotgun (WGS) entry which is preliminary data.</text>
</comment>
<dbReference type="AlphaFoldDB" id="A0A090DVY1"/>
<evidence type="ECO:0000313" key="2">
    <source>
        <dbReference type="EMBL" id="CDR33099.1"/>
    </source>
</evidence>
<feature type="region of interest" description="Disordered" evidence="1">
    <location>
        <begin position="184"/>
        <end position="242"/>
    </location>
</feature>